<dbReference type="InterPro" id="IPR047324">
    <property type="entry name" value="LbH_gamma_CA-like"/>
</dbReference>
<dbReference type="RefSeq" id="WP_092343425.1">
    <property type="nucleotide sequence ID" value="NZ_FLSL01000090.1"/>
</dbReference>
<organism evidence="1 2">
    <name type="scientific">Candidatus Ichthyocystis hellenicum</name>
    <dbReference type="NCBI Taxonomy" id="1561003"/>
    <lineage>
        <taxon>Bacteria</taxon>
        <taxon>Pseudomonadati</taxon>
        <taxon>Pseudomonadota</taxon>
        <taxon>Betaproteobacteria</taxon>
        <taxon>Burkholderiales</taxon>
        <taxon>Candidatus Ichthyocystis</taxon>
    </lineage>
</organism>
<proteinExistence type="predicted"/>
<protein>
    <recommendedName>
        <fullName evidence="3">Gamma carbonic anhydrase family protein</fullName>
    </recommendedName>
</protein>
<sequence length="167" mass="17881">MRVFPDSICVSQSAWVAPNACLIGNVCLSDDVGIWFGSILRADNEPIVIADSSNIQDGCIIHNDSGYPVNIGRLVTVGHGTILHGCSVKDKSLIGMGCVLLNGCQVSSFCLIGAGSLLLENTFIPEGSLVVGRPAKVVRSLTKSEICQIEENALAYVKKKDNYRQQE</sequence>
<dbReference type="EMBL" id="LN906597">
    <property type="protein sequence ID" value="CUT18013.1"/>
    <property type="molecule type" value="Genomic_DNA"/>
</dbReference>
<name>A0A0S4M6X8_9BURK</name>
<dbReference type="SUPFAM" id="SSF51161">
    <property type="entry name" value="Trimeric LpxA-like enzymes"/>
    <property type="match status" value="1"/>
</dbReference>
<dbReference type="InterPro" id="IPR050484">
    <property type="entry name" value="Transf_Hexapept/Carb_Anhydrase"/>
</dbReference>
<reference evidence="2" key="1">
    <citation type="submission" date="2015-11" db="EMBL/GenBank/DDBJ databases">
        <authorList>
            <person name="Seth-Smith H.M.B."/>
        </authorList>
    </citation>
    <scope>NUCLEOTIDE SEQUENCE [LARGE SCALE GENOMIC DNA]</scope>
    <source>
        <strain evidence="2">2013Ark11</strain>
    </source>
</reference>
<dbReference type="OrthoDB" id="9803036at2"/>
<evidence type="ECO:0000313" key="2">
    <source>
        <dbReference type="Proteomes" id="UP000198651"/>
    </source>
</evidence>
<dbReference type="PANTHER" id="PTHR13061">
    <property type="entry name" value="DYNACTIN SUBUNIT P25"/>
    <property type="match status" value="1"/>
</dbReference>
<evidence type="ECO:0008006" key="3">
    <source>
        <dbReference type="Google" id="ProtNLM"/>
    </source>
</evidence>
<dbReference type="Proteomes" id="UP000198651">
    <property type="component" value="Chromosome I"/>
</dbReference>
<dbReference type="STRING" id="1561003.Ark11_1203"/>
<dbReference type="Gene3D" id="2.160.10.10">
    <property type="entry name" value="Hexapeptide repeat proteins"/>
    <property type="match status" value="1"/>
</dbReference>
<dbReference type="InterPro" id="IPR011004">
    <property type="entry name" value="Trimer_LpxA-like_sf"/>
</dbReference>
<keyword evidence="2" id="KW-1185">Reference proteome</keyword>
<gene>
    <name evidence="1" type="ORF">Ark11_1203</name>
</gene>
<dbReference type="PANTHER" id="PTHR13061:SF29">
    <property type="entry name" value="GAMMA CARBONIC ANHYDRASE-LIKE 1, MITOCHONDRIAL-RELATED"/>
    <property type="match status" value="1"/>
</dbReference>
<evidence type="ECO:0000313" key="1">
    <source>
        <dbReference type="EMBL" id="CUT18013.1"/>
    </source>
</evidence>
<accession>A0A0S4M6X8</accession>
<dbReference type="CDD" id="cd04645">
    <property type="entry name" value="LbH_gamma_CA_like"/>
    <property type="match status" value="1"/>
</dbReference>
<dbReference type="AlphaFoldDB" id="A0A0S4M6X8"/>